<name>A0A1B7LE23_9FIRM</name>
<evidence type="ECO:0000313" key="1">
    <source>
        <dbReference type="EMBL" id="OAT81336.1"/>
    </source>
</evidence>
<protein>
    <submittedName>
        <fullName evidence="1">Uncharacterized protein</fullName>
    </submittedName>
</protein>
<gene>
    <name evidence="1" type="ORF">A6M21_10665</name>
</gene>
<dbReference type="Proteomes" id="UP000078532">
    <property type="component" value="Unassembled WGS sequence"/>
</dbReference>
<accession>A0A1B7LE23</accession>
<dbReference type="OrthoDB" id="1806593at2"/>
<dbReference type="RefSeq" id="WP_066668440.1">
    <property type="nucleotide sequence ID" value="NZ_LYVF01000164.1"/>
</dbReference>
<proteinExistence type="predicted"/>
<keyword evidence="2" id="KW-1185">Reference proteome</keyword>
<dbReference type="AlphaFoldDB" id="A0A1B7LE23"/>
<evidence type="ECO:0000313" key="2">
    <source>
        <dbReference type="Proteomes" id="UP000078532"/>
    </source>
</evidence>
<comment type="caution">
    <text evidence="1">The sequence shown here is derived from an EMBL/GenBank/DDBJ whole genome shotgun (WGS) entry which is preliminary data.</text>
</comment>
<reference evidence="1 2" key="1">
    <citation type="submission" date="2016-04" db="EMBL/GenBank/DDBJ databases">
        <authorList>
            <person name="Evans L.H."/>
            <person name="Alamgir A."/>
            <person name="Owens N."/>
            <person name="Weber N.D."/>
            <person name="Virtaneva K."/>
            <person name="Barbian K."/>
            <person name="Babar A."/>
            <person name="Rosenke K."/>
        </authorList>
    </citation>
    <scope>NUCLEOTIDE SEQUENCE [LARGE SCALE GENOMIC DNA]</scope>
    <source>
        <strain evidence="1 2">LMa1</strain>
    </source>
</reference>
<dbReference type="EMBL" id="LYVF01000164">
    <property type="protein sequence ID" value="OAT81336.1"/>
    <property type="molecule type" value="Genomic_DNA"/>
</dbReference>
<organism evidence="1 2">
    <name type="scientific">Desulfotomaculum copahuensis</name>
    <dbReference type="NCBI Taxonomy" id="1838280"/>
    <lineage>
        <taxon>Bacteria</taxon>
        <taxon>Bacillati</taxon>
        <taxon>Bacillota</taxon>
        <taxon>Clostridia</taxon>
        <taxon>Eubacteriales</taxon>
        <taxon>Desulfotomaculaceae</taxon>
        <taxon>Desulfotomaculum</taxon>
    </lineage>
</organism>
<sequence>MELHDVDDALAEIESLAGLDWLKKCTDRLKEMDGAGPARGRYIELPPSGVPPLGYLWYRAKEECALSELGLITGMSTTMQRLACLGKDLSLIRRQAGFAEWWTGFRDGRDFAPAAFQLAVAAGLQRRGWQVELKPEENGRRLELWRPDCRLYALCRHAAGPEGVSAVLTAGGCKTGETADVLYLDCAWQAGMDRQSVLEQYAIKLKTETGPAVPGAVIFTVTYFRRTSGGVKMHTGQSIWLNPVRVPPCPAEDLLLITCNQERNQS</sequence>